<proteinExistence type="predicted"/>
<dbReference type="AlphaFoldDB" id="A0A226DSF3"/>
<accession>A0A226DSF3</accession>
<name>A0A226DSF3_FOLCA</name>
<organism evidence="1 2">
    <name type="scientific">Folsomia candida</name>
    <name type="common">Springtail</name>
    <dbReference type="NCBI Taxonomy" id="158441"/>
    <lineage>
        <taxon>Eukaryota</taxon>
        <taxon>Metazoa</taxon>
        <taxon>Ecdysozoa</taxon>
        <taxon>Arthropoda</taxon>
        <taxon>Hexapoda</taxon>
        <taxon>Collembola</taxon>
        <taxon>Entomobryomorpha</taxon>
        <taxon>Isotomoidea</taxon>
        <taxon>Isotomidae</taxon>
        <taxon>Proisotominae</taxon>
        <taxon>Folsomia</taxon>
    </lineage>
</organism>
<dbReference type="OrthoDB" id="6784356at2759"/>
<reference evidence="1 2" key="1">
    <citation type="submission" date="2015-12" db="EMBL/GenBank/DDBJ databases">
        <title>The genome of Folsomia candida.</title>
        <authorList>
            <person name="Faddeeva A."/>
            <person name="Derks M.F."/>
            <person name="Anvar Y."/>
            <person name="Smit S."/>
            <person name="Van Straalen N."/>
            <person name="Roelofs D."/>
        </authorList>
    </citation>
    <scope>NUCLEOTIDE SEQUENCE [LARGE SCALE GENOMIC DNA]</scope>
    <source>
        <strain evidence="1 2">VU population</strain>
        <tissue evidence="1">Whole body</tissue>
    </source>
</reference>
<protein>
    <submittedName>
        <fullName evidence="1">Uncharacterized protein</fullName>
    </submittedName>
</protein>
<dbReference type="EMBL" id="LNIX01000013">
    <property type="protein sequence ID" value="OXA47611.1"/>
    <property type="molecule type" value="Genomic_DNA"/>
</dbReference>
<evidence type="ECO:0000313" key="1">
    <source>
        <dbReference type="EMBL" id="OXA47611.1"/>
    </source>
</evidence>
<dbReference type="Proteomes" id="UP000198287">
    <property type="component" value="Unassembled WGS sequence"/>
</dbReference>
<sequence length="257" mass="29355">MDQSNSTHAIVHFPSDDTVEIVPTSWLNYQATHCQFPPTGEKGVKKIKKRSGAPLNHWAVYEAAVLKYFGKVLRGNSSGETSKGDNWQQVKNYERNFGSTVTPNEHGRRLNNILNLLNTRGNDLPEIEDLLFSFPEQFFPLRTLATQDSLNNVFLGCGGDNLEECLELMARYLCSDELLSRPSYQGRIFMFMYVRNLNRDNCVFQKVYQLKLVPFTRKSIDEAFPKILKRAADRYMKKMKAAPSFTPSQPENTTVGQ</sequence>
<evidence type="ECO:0000313" key="2">
    <source>
        <dbReference type="Proteomes" id="UP000198287"/>
    </source>
</evidence>
<gene>
    <name evidence="1" type="ORF">Fcan01_17870</name>
</gene>
<keyword evidence="2" id="KW-1185">Reference proteome</keyword>
<comment type="caution">
    <text evidence="1">The sequence shown here is derived from an EMBL/GenBank/DDBJ whole genome shotgun (WGS) entry which is preliminary data.</text>
</comment>